<dbReference type="Proteomes" id="UP000318521">
    <property type="component" value="Unassembled WGS sequence"/>
</dbReference>
<comment type="caution">
    <text evidence="6">The sequence shown here is derived from an EMBL/GenBank/DDBJ whole genome shotgun (WGS) entry which is preliminary data.</text>
</comment>
<dbReference type="EMBL" id="VLXZ01000004">
    <property type="protein sequence ID" value="TSB47078.1"/>
    <property type="molecule type" value="Genomic_DNA"/>
</dbReference>
<dbReference type="AlphaFoldDB" id="A0A554A056"/>
<organism evidence="6 7">
    <name type="scientific">Alkalicoccobacillus porphyridii</name>
    <dbReference type="NCBI Taxonomy" id="2597270"/>
    <lineage>
        <taxon>Bacteria</taxon>
        <taxon>Bacillati</taxon>
        <taxon>Bacillota</taxon>
        <taxon>Bacilli</taxon>
        <taxon>Bacillales</taxon>
        <taxon>Bacillaceae</taxon>
        <taxon>Alkalicoccobacillus</taxon>
    </lineage>
</organism>
<dbReference type="RefSeq" id="WP_143848308.1">
    <property type="nucleotide sequence ID" value="NZ_VLXZ01000004.1"/>
</dbReference>
<dbReference type="EC" id="3.2.2.-" evidence="5"/>
<evidence type="ECO:0000256" key="5">
    <source>
        <dbReference type="HAMAP-Rule" id="MF_00527"/>
    </source>
</evidence>
<evidence type="ECO:0000313" key="6">
    <source>
        <dbReference type="EMBL" id="TSB47078.1"/>
    </source>
</evidence>
<dbReference type="NCBIfam" id="NF002002">
    <property type="entry name" value="PRK00802.1-2"/>
    <property type="match status" value="1"/>
</dbReference>
<gene>
    <name evidence="6" type="ORF">FN960_08670</name>
</gene>
<dbReference type="GO" id="GO:0003905">
    <property type="term" value="F:alkylbase DNA N-glycosylase activity"/>
    <property type="evidence" value="ECO:0007669"/>
    <property type="project" value="InterPro"/>
</dbReference>
<keyword evidence="7" id="KW-1185">Reference proteome</keyword>
<keyword evidence="6" id="KW-0326">Glycosidase</keyword>
<dbReference type="PANTHER" id="PTHR10429:SF0">
    <property type="entry name" value="DNA-3-METHYLADENINE GLYCOSYLASE"/>
    <property type="match status" value="1"/>
</dbReference>
<evidence type="ECO:0000256" key="4">
    <source>
        <dbReference type="ARBA" id="ARBA00023204"/>
    </source>
</evidence>
<dbReference type="OrthoDB" id="9794313at2"/>
<dbReference type="Pfam" id="PF02245">
    <property type="entry name" value="Pur_DNA_glyco"/>
    <property type="match status" value="1"/>
</dbReference>
<evidence type="ECO:0000256" key="2">
    <source>
        <dbReference type="ARBA" id="ARBA00022763"/>
    </source>
</evidence>
<dbReference type="HAMAP" id="MF_00527">
    <property type="entry name" value="3MGH"/>
    <property type="match status" value="1"/>
</dbReference>
<comment type="similarity">
    <text evidence="1 5">Belongs to the DNA glycosylase MPG family.</text>
</comment>
<accession>A0A554A056</accession>
<dbReference type="GO" id="GO:0006284">
    <property type="term" value="P:base-excision repair"/>
    <property type="evidence" value="ECO:0007669"/>
    <property type="project" value="InterPro"/>
</dbReference>
<reference evidence="6 7" key="1">
    <citation type="submission" date="2019-07" db="EMBL/GenBank/DDBJ databases">
        <authorList>
            <person name="Park Y.J."/>
            <person name="Jeong S.E."/>
            <person name="Jung H.S."/>
        </authorList>
    </citation>
    <scope>NUCLEOTIDE SEQUENCE [LARGE SCALE GENOMIC DNA]</scope>
    <source>
        <strain evidence="7">P16(2019)</strain>
    </source>
</reference>
<evidence type="ECO:0000313" key="7">
    <source>
        <dbReference type="Proteomes" id="UP000318521"/>
    </source>
</evidence>
<dbReference type="PANTHER" id="PTHR10429">
    <property type="entry name" value="DNA-3-METHYLADENINE GLYCOSYLASE"/>
    <property type="match status" value="1"/>
</dbReference>
<dbReference type="SUPFAM" id="SSF50486">
    <property type="entry name" value="FMT C-terminal domain-like"/>
    <property type="match status" value="1"/>
</dbReference>
<dbReference type="NCBIfam" id="TIGR00567">
    <property type="entry name" value="3mg"/>
    <property type="match status" value="1"/>
</dbReference>
<sequence length="194" mass="21913">MNDILPTDFYHQPTLELAKSLLGTYLVHESKEGTVIGRIVETEAYLGIEDAAAHSYLGRRTKRTEVMFGSAGTVYTYVMHTHCLFNIVANERDIPEAVLVRAVEPIEGHELMRSRRGEKGKGRQVSNGPGKLTKALGITMDFYGWDITKPPLYITKGETPEAIEEGVRIGIDNTGEARYYPYRFWIKDNPYVSR</sequence>
<evidence type="ECO:0000256" key="1">
    <source>
        <dbReference type="ARBA" id="ARBA00009232"/>
    </source>
</evidence>
<protein>
    <recommendedName>
        <fullName evidence="5">Putative 3-methyladenine DNA glycosylase</fullName>
        <ecNumber evidence="5">3.2.2.-</ecNumber>
    </recommendedName>
</protein>
<dbReference type="CDD" id="cd00540">
    <property type="entry name" value="AAG"/>
    <property type="match status" value="1"/>
</dbReference>
<keyword evidence="4 5" id="KW-0234">DNA repair</keyword>
<dbReference type="InterPro" id="IPR003180">
    <property type="entry name" value="MPG"/>
</dbReference>
<name>A0A554A056_9BACI</name>
<dbReference type="GO" id="GO:0003677">
    <property type="term" value="F:DNA binding"/>
    <property type="evidence" value="ECO:0007669"/>
    <property type="project" value="InterPro"/>
</dbReference>
<dbReference type="InterPro" id="IPR011034">
    <property type="entry name" value="Formyl_transferase-like_C_sf"/>
</dbReference>
<keyword evidence="3 5" id="KW-0378">Hydrolase</keyword>
<evidence type="ECO:0000256" key="3">
    <source>
        <dbReference type="ARBA" id="ARBA00022801"/>
    </source>
</evidence>
<dbReference type="Gene3D" id="3.10.300.10">
    <property type="entry name" value="Methylpurine-DNA glycosylase (MPG)"/>
    <property type="match status" value="1"/>
</dbReference>
<dbReference type="InterPro" id="IPR036995">
    <property type="entry name" value="MPG_sf"/>
</dbReference>
<proteinExistence type="inferred from homology"/>
<keyword evidence="2 5" id="KW-0227">DNA damage</keyword>
<dbReference type="FunFam" id="3.10.300.10:FF:000001">
    <property type="entry name" value="Putative 3-methyladenine DNA glycosylase"/>
    <property type="match status" value="1"/>
</dbReference>